<name>A0A8J6THS7_9BACT</name>
<dbReference type="Proteomes" id="UP000603434">
    <property type="component" value="Unassembled WGS sequence"/>
</dbReference>
<dbReference type="SUPFAM" id="SSF81301">
    <property type="entry name" value="Nucleotidyltransferase"/>
    <property type="match status" value="1"/>
</dbReference>
<reference evidence="1 2" key="1">
    <citation type="submission" date="2020-08" db="EMBL/GenBank/DDBJ databases">
        <title>Bridging the membrane lipid divide: bacteria of the FCB group superphylum have the potential to synthesize archaeal ether lipids.</title>
        <authorList>
            <person name="Villanueva L."/>
            <person name="Von Meijenfeldt F.A.B."/>
            <person name="Westbye A.B."/>
            <person name="Yadav S."/>
            <person name="Hopmans E.C."/>
            <person name="Dutilh B.E."/>
            <person name="Sinninghe Damste J.S."/>
        </authorList>
    </citation>
    <scope>NUCLEOTIDE SEQUENCE [LARGE SCALE GENOMIC DNA]</scope>
    <source>
        <strain evidence="1">NIOZ-UU30</strain>
    </source>
</reference>
<dbReference type="InterPro" id="IPR043519">
    <property type="entry name" value="NT_sf"/>
</dbReference>
<protein>
    <submittedName>
        <fullName evidence="1">Helix-turn-helix domain-containing protein</fullName>
    </submittedName>
</protein>
<dbReference type="InterPro" id="IPR011991">
    <property type="entry name" value="ArsR-like_HTH"/>
</dbReference>
<evidence type="ECO:0000313" key="2">
    <source>
        <dbReference type="Proteomes" id="UP000603434"/>
    </source>
</evidence>
<dbReference type="InterPro" id="IPR036388">
    <property type="entry name" value="WH-like_DNA-bd_sf"/>
</dbReference>
<organism evidence="1 2">
    <name type="scientific">Candidatus Desulfatibia profunda</name>
    <dbReference type="NCBI Taxonomy" id="2841695"/>
    <lineage>
        <taxon>Bacteria</taxon>
        <taxon>Pseudomonadati</taxon>
        <taxon>Thermodesulfobacteriota</taxon>
        <taxon>Desulfobacteria</taxon>
        <taxon>Desulfobacterales</taxon>
        <taxon>Desulfobacterales incertae sedis</taxon>
        <taxon>Candidatus Desulfatibia</taxon>
    </lineage>
</organism>
<dbReference type="CDD" id="cd00090">
    <property type="entry name" value="HTH_ARSR"/>
    <property type="match status" value="1"/>
</dbReference>
<dbReference type="SUPFAM" id="SSF46785">
    <property type="entry name" value="Winged helix' DNA-binding domain"/>
    <property type="match status" value="1"/>
</dbReference>
<accession>A0A8J6THS7</accession>
<dbReference type="CDD" id="cd05403">
    <property type="entry name" value="NT_KNTase_like"/>
    <property type="match status" value="1"/>
</dbReference>
<sequence length="211" mass="23307">MSTTFHNNSLSATLFGKTRRAVLALLYSHVDESFYLRQIARAAGADMGAVQREVKNLSKAGIIRRTTSGRQVYYQANPECPVYDELKSLIIKTAGMGDVLRAALAPLENRIHVAFLFGSLVQSGQRSGSDADIMVVGDVTFAEVVSTLGSFQETVRREINPIVYPLEEFRSKLAANHHFLKSVIDGAKFFLIGDQHELERLVPIPSRPMPA</sequence>
<proteinExistence type="predicted"/>
<gene>
    <name evidence="1" type="ORF">H8E23_12675</name>
</gene>
<evidence type="ECO:0000313" key="1">
    <source>
        <dbReference type="EMBL" id="MBC8362240.1"/>
    </source>
</evidence>
<dbReference type="Gene3D" id="3.30.460.10">
    <property type="entry name" value="Beta Polymerase, domain 2"/>
    <property type="match status" value="1"/>
</dbReference>
<comment type="caution">
    <text evidence="1">The sequence shown here is derived from an EMBL/GenBank/DDBJ whole genome shotgun (WGS) entry which is preliminary data.</text>
</comment>
<dbReference type="Gene3D" id="1.10.10.10">
    <property type="entry name" value="Winged helix-like DNA-binding domain superfamily/Winged helix DNA-binding domain"/>
    <property type="match status" value="1"/>
</dbReference>
<dbReference type="AlphaFoldDB" id="A0A8J6THS7"/>
<dbReference type="InterPro" id="IPR036390">
    <property type="entry name" value="WH_DNA-bd_sf"/>
</dbReference>
<dbReference type="GO" id="GO:0006355">
    <property type="term" value="P:regulation of DNA-templated transcription"/>
    <property type="evidence" value="ECO:0007669"/>
    <property type="project" value="UniProtKB-ARBA"/>
</dbReference>
<dbReference type="EMBL" id="JACNJH010000177">
    <property type="protein sequence ID" value="MBC8362240.1"/>
    <property type="molecule type" value="Genomic_DNA"/>
</dbReference>